<dbReference type="AlphaFoldDB" id="A0A4Q1BCW6"/>
<dbReference type="OrthoDB" id="412788at2759"/>
<dbReference type="GO" id="GO:0016491">
    <property type="term" value="F:oxidoreductase activity"/>
    <property type="evidence" value="ECO:0007669"/>
    <property type="project" value="InterPro"/>
</dbReference>
<evidence type="ECO:0000256" key="1">
    <source>
        <dbReference type="ARBA" id="ARBA00023604"/>
    </source>
</evidence>
<dbReference type="Proteomes" id="UP000289152">
    <property type="component" value="Unassembled WGS sequence"/>
</dbReference>
<comment type="similarity">
    <text evidence="1">Belongs to the asaB hydroxylase/desaturase family.</text>
</comment>
<dbReference type="InParanoid" id="A0A4Q1BCW6"/>
<evidence type="ECO:0000313" key="2">
    <source>
        <dbReference type="EMBL" id="RXK35636.1"/>
    </source>
</evidence>
<proteinExistence type="inferred from homology"/>
<name>A0A4Q1BCW6_TREME</name>
<reference evidence="2 3" key="1">
    <citation type="submission" date="2016-06" db="EMBL/GenBank/DDBJ databases">
        <title>Evolution of pathogenesis and genome organization in the Tremellales.</title>
        <authorList>
            <person name="Cuomo C."/>
            <person name="Litvintseva A."/>
            <person name="Heitman J."/>
            <person name="Chen Y."/>
            <person name="Sun S."/>
            <person name="Springer D."/>
            <person name="Dromer F."/>
            <person name="Young S."/>
            <person name="Zeng Q."/>
            <person name="Chapman S."/>
            <person name="Gujja S."/>
            <person name="Saif S."/>
            <person name="Birren B."/>
        </authorList>
    </citation>
    <scope>NUCLEOTIDE SEQUENCE [LARGE SCALE GENOMIC DNA]</scope>
    <source>
        <strain evidence="2 3">ATCC 28783</strain>
    </source>
</reference>
<accession>A0A4Q1BCW6</accession>
<organism evidence="2 3">
    <name type="scientific">Tremella mesenterica</name>
    <name type="common">Jelly fungus</name>
    <dbReference type="NCBI Taxonomy" id="5217"/>
    <lineage>
        <taxon>Eukaryota</taxon>
        <taxon>Fungi</taxon>
        <taxon>Dikarya</taxon>
        <taxon>Basidiomycota</taxon>
        <taxon>Agaricomycotina</taxon>
        <taxon>Tremellomycetes</taxon>
        <taxon>Tremellales</taxon>
        <taxon>Tremellaceae</taxon>
        <taxon>Tremella</taxon>
    </lineage>
</organism>
<protein>
    <submittedName>
        <fullName evidence="2">Uncharacterized protein</fullName>
    </submittedName>
</protein>
<comment type="caution">
    <text evidence="2">The sequence shown here is derived from an EMBL/GenBank/DDBJ whole genome shotgun (WGS) entry which is preliminary data.</text>
</comment>
<keyword evidence="3" id="KW-1185">Reference proteome</keyword>
<dbReference type="EMBL" id="SDIL01000128">
    <property type="protein sequence ID" value="RXK35636.1"/>
    <property type="molecule type" value="Genomic_DNA"/>
</dbReference>
<dbReference type="InterPro" id="IPR044053">
    <property type="entry name" value="AsaB-like"/>
</dbReference>
<dbReference type="NCBIfam" id="NF041278">
    <property type="entry name" value="CmcJ_NvfI_EfuI"/>
    <property type="match status" value="1"/>
</dbReference>
<sequence length="303" mass="33769">MPAPTENLSALITFTLPTSALDHDESIYLTFPPPSERPTETVRLSVTDLRPTLDGEQTPGEQLKERGYAAARHKSEWVDELPKEDGTERYLEETAAAMKEWLGCSYVIAWNSVVRKNQVGMPQKLVPKQQGPEKGFVPTTRVQPVASVAHVDQNAILYLRHDCADNLQWGKELCGKAMGRSADEVKRAMIVNLWRPLHGPVTNAPLFVCPYPTLTPKDLGTHASQYGFGHDIHHSPSQQWGYIRHQMPDEVLLLKCYDTAQGEDGSALYCGHVAGQVGEQDWVDEEQGAARESVEVRCVAVWE</sequence>
<dbReference type="PANTHER" id="PTHR34598:SF3">
    <property type="entry name" value="OXIDOREDUCTASE AN1597"/>
    <property type="match status" value="1"/>
</dbReference>
<gene>
    <name evidence="2" type="ORF">M231_07116</name>
</gene>
<dbReference type="VEuPathDB" id="FungiDB:TREMEDRAFT_40713"/>
<dbReference type="PANTHER" id="PTHR34598">
    <property type="entry name" value="BLL6449 PROTEIN"/>
    <property type="match status" value="1"/>
</dbReference>
<evidence type="ECO:0000313" key="3">
    <source>
        <dbReference type="Proteomes" id="UP000289152"/>
    </source>
</evidence>